<evidence type="ECO:0000313" key="1">
    <source>
        <dbReference type="EMBL" id="GAJ23631.1"/>
    </source>
</evidence>
<gene>
    <name evidence="1" type="ORF">S12H4_59159</name>
</gene>
<feature type="non-terminal residue" evidence="1">
    <location>
        <position position="1"/>
    </location>
</feature>
<name>X1VXE5_9ZZZZ</name>
<proteinExistence type="predicted"/>
<sequence>KAISKQWKPKDCPKGVWPAKCLLLYLIPEVGVAEVIMEIIGAVRITKMDIEGYYFGPKIPDIAFVRVNMKDLPKIKVKYNIKDIRVGKSISTIGFPMGIETLMAPGYLHQIAPTLQKGIISAILPFECPVHIL</sequence>
<dbReference type="AlphaFoldDB" id="X1VXE5"/>
<dbReference type="EMBL" id="BARW01038580">
    <property type="protein sequence ID" value="GAJ23631.1"/>
    <property type="molecule type" value="Genomic_DNA"/>
</dbReference>
<reference evidence="1" key="1">
    <citation type="journal article" date="2014" name="Front. Microbiol.">
        <title>High frequency of phylogenetically diverse reductive dehalogenase-homologous genes in deep subseafloor sedimentary metagenomes.</title>
        <authorList>
            <person name="Kawai M."/>
            <person name="Futagami T."/>
            <person name="Toyoda A."/>
            <person name="Takaki Y."/>
            <person name="Nishi S."/>
            <person name="Hori S."/>
            <person name="Arai W."/>
            <person name="Tsubouchi T."/>
            <person name="Morono Y."/>
            <person name="Uchiyama I."/>
            <person name="Ito T."/>
            <person name="Fujiyama A."/>
            <person name="Inagaki F."/>
            <person name="Takami H."/>
        </authorList>
    </citation>
    <scope>NUCLEOTIDE SEQUENCE</scope>
    <source>
        <strain evidence="1">Expedition CK06-06</strain>
    </source>
</reference>
<organism evidence="1">
    <name type="scientific">marine sediment metagenome</name>
    <dbReference type="NCBI Taxonomy" id="412755"/>
    <lineage>
        <taxon>unclassified sequences</taxon>
        <taxon>metagenomes</taxon>
        <taxon>ecological metagenomes</taxon>
    </lineage>
</organism>
<protein>
    <submittedName>
        <fullName evidence="1">Uncharacterized protein</fullName>
    </submittedName>
</protein>
<accession>X1VXE5</accession>
<comment type="caution">
    <text evidence="1">The sequence shown here is derived from an EMBL/GenBank/DDBJ whole genome shotgun (WGS) entry which is preliminary data.</text>
</comment>